<dbReference type="RefSeq" id="WP_076712403.1">
    <property type="nucleotide sequence ID" value="NZ_MOEN01000004.1"/>
</dbReference>
<dbReference type="GO" id="GO:0022857">
    <property type="term" value="F:transmembrane transporter activity"/>
    <property type="evidence" value="ECO:0007669"/>
    <property type="project" value="TreeGrafter"/>
</dbReference>
<evidence type="ECO:0000313" key="10">
    <source>
        <dbReference type="EMBL" id="OMH41074.1"/>
    </source>
</evidence>
<feature type="transmembrane region" description="Helical" evidence="7">
    <location>
        <begin position="318"/>
        <end position="344"/>
    </location>
</feature>
<feature type="transmembrane region" description="Helical" evidence="7">
    <location>
        <begin position="271"/>
        <end position="298"/>
    </location>
</feature>
<keyword evidence="3 7" id="KW-0812">Transmembrane</keyword>
<protein>
    <recommendedName>
        <fullName evidence="12">ABC transporter permease</fullName>
    </recommendedName>
</protein>
<keyword evidence="5 7" id="KW-0472">Membrane</keyword>
<comment type="similarity">
    <text evidence="6">Belongs to the ABC-4 integral membrane protein family.</text>
</comment>
<evidence type="ECO:0000256" key="5">
    <source>
        <dbReference type="ARBA" id="ARBA00023136"/>
    </source>
</evidence>
<feature type="domain" description="MacB-like periplasmic core" evidence="9">
    <location>
        <begin position="20"/>
        <end position="230"/>
    </location>
</feature>
<keyword evidence="11" id="KW-1185">Reference proteome</keyword>
<comment type="subcellular location">
    <subcellularLocation>
        <location evidence="1">Cell membrane</location>
        <topology evidence="1">Multi-pass membrane protein</topology>
    </subcellularLocation>
</comment>
<comment type="caution">
    <text evidence="10">The sequence shown here is derived from an EMBL/GenBank/DDBJ whole genome shotgun (WGS) entry which is preliminary data.</text>
</comment>
<evidence type="ECO:0000256" key="7">
    <source>
        <dbReference type="SAM" id="Phobius"/>
    </source>
</evidence>
<keyword evidence="2" id="KW-1003">Cell membrane</keyword>
<keyword evidence="4 7" id="KW-1133">Transmembrane helix</keyword>
<dbReference type="AlphaFoldDB" id="A0A1R1MN05"/>
<evidence type="ECO:0000259" key="8">
    <source>
        <dbReference type="Pfam" id="PF02687"/>
    </source>
</evidence>
<dbReference type="Pfam" id="PF12704">
    <property type="entry name" value="MacB_PCD"/>
    <property type="match status" value="1"/>
</dbReference>
<dbReference type="Pfam" id="PF02687">
    <property type="entry name" value="FtsX"/>
    <property type="match status" value="1"/>
</dbReference>
<dbReference type="InterPro" id="IPR025857">
    <property type="entry name" value="MacB_PCD"/>
</dbReference>
<feature type="transmembrane region" description="Helical" evidence="7">
    <location>
        <begin position="356"/>
        <end position="380"/>
    </location>
</feature>
<feature type="transmembrane region" description="Helical" evidence="7">
    <location>
        <begin position="20"/>
        <end position="41"/>
    </location>
</feature>
<dbReference type="InterPro" id="IPR003838">
    <property type="entry name" value="ABC3_permease_C"/>
</dbReference>
<dbReference type="GO" id="GO:0005886">
    <property type="term" value="C:plasma membrane"/>
    <property type="evidence" value="ECO:0007669"/>
    <property type="project" value="UniProtKB-SubCell"/>
</dbReference>
<dbReference type="Proteomes" id="UP000187408">
    <property type="component" value="Unassembled WGS sequence"/>
</dbReference>
<dbReference type="PANTHER" id="PTHR30572">
    <property type="entry name" value="MEMBRANE COMPONENT OF TRANSPORTER-RELATED"/>
    <property type="match status" value="1"/>
</dbReference>
<accession>A0A1R1MN05</accession>
<reference evidence="10 11" key="1">
    <citation type="submission" date="2016-10" db="EMBL/GenBank/DDBJ databases">
        <title>Genome sequence of a sulfur-reducing bacterium Desulfurobacterium indicum K6013.</title>
        <authorList>
            <person name="Cao J."/>
            <person name="Shao Z."/>
            <person name="Alain K."/>
            <person name="Jebbar M."/>
        </authorList>
    </citation>
    <scope>NUCLEOTIDE SEQUENCE [LARGE SCALE GENOMIC DNA]</scope>
    <source>
        <strain evidence="10 11">K6013</strain>
    </source>
</reference>
<feature type="domain" description="ABC3 transporter permease C-terminal" evidence="8">
    <location>
        <begin position="277"/>
        <end position="389"/>
    </location>
</feature>
<evidence type="ECO:0000256" key="3">
    <source>
        <dbReference type="ARBA" id="ARBA00022692"/>
    </source>
</evidence>
<evidence type="ECO:0000256" key="1">
    <source>
        <dbReference type="ARBA" id="ARBA00004651"/>
    </source>
</evidence>
<dbReference type="PANTHER" id="PTHR30572:SF4">
    <property type="entry name" value="ABC TRANSPORTER PERMEASE YTRF"/>
    <property type="match status" value="1"/>
</dbReference>
<evidence type="ECO:0000256" key="4">
    <source>
        <dbReference type="ARBA" id="ARBA00022989"/>
    </source>
</evidence>
<evidence type="ECO:0000256" key="2">
    <source>
        <dbReference type="ARBA" id="ARBA00022475"/>
    </source>
</evidence>
<evidence type="ECO:0008006" key="12">
    <source>
        <dbReference type="Google" id="ProtNLM"/>
    </source>
</evidence>
<evidence type="ECO:0000313" key="11">
    <source>
        <dbReference type="Proteomes" id="UP000187408"/>
    </source>
</evidence>
<evidence type="ECO:0000256" key="6">
    <source>
        <dbReference type="ARBA" id="ARBA00038076"/>
    </source>
</evidence>
<gene>
    <name evidence="10" type="ORF">BLW93_01770</name>
</gene>
<dbReference type="STRING" id="1914305.BLW93_01770"/>
<dbReference type="InterPro" id="IPR050250">
    <property type="entry name" value="Macrolide_Exporter_MacB"/>
</dbReference>
<organism evidence="10 11">
    <name type="scientific">Desulfurobacterium indicum</name>
    <dbReference type="NCBI Taxonomy" id="1914305"/>
    <lineage>
        <taxon>Bacteria</taxon>
        <taxon>Pseudomonadati</taxon>
        <taxon>Aquificota</taxon>
        <taxon>Aquificia</taxon>
        <taxon>Desulfurobacteriales</taxon>
        <taxon>Desulfurobacteriaceae</taxon>
        <taxon>Desulfurobacterium</taxon>
    </lineage>
</organism>
<sequence length="398" mass="44290">MNGLYFKDLFSSLYHNKVRTAFALLGIVMGVASLVLIVAAIQGSTLRARKIIQKLGPDSIFIVSGKMGAGPRHRTMTLTIQDVKDISRLEGIFALTYGLIKPVRISAGKYAKTTTSFGVGPNWITSWDYRMDIGRDFTPNDFKNFRKVCIVGWDVANFLFPNQNPIGKVIIVEKTPFRIIGVYKRRGKTPQGRNMDDRIFIPYPIYKKVVFPLKEDNISLIRFRVQNMDEYDLILKETKQILSKRHDIKEELTIITPSLVKKVLSMISASLSMFLGLASVTALVVGGFVLSSIFYINIYVRQWEIGLRRAMGATKRDILIRIMAESVVIAIIGAIIGTAIGLIGVKIVLPLLSIPVVYPVEAFILAVLFSVAVGLIASYAPAKKAAEFEPVESLRSKV</sequence>
<dbReference type="OrthoDB" id="9770099at2"/>
<name>A0A1R1MN05_9BACT</name>
<proteinExistence type="inferred from homology"/>
<evidence type="ECO:0000259" key="9">
    <source>
        <dbReference type="Pfam" id="PF12704"/>
    </source>
</evidence>
<dbReference type="EMBL" id="MOEN01000004">
    <property type="protein sequence ID" value="OMH41074.1"/>
    <property type="molecule type" value="Genomic_DNA"/>
</dbReference>